<name>A0A550JKY8_9BACT</name>
<feature type="transmembrane region" description="Helical" evidence="1">
    <location>
        <begin position="12"/>
        <end position="35"/>
    </location>
</feature>
<gene>
    <name evidence="3" type="ORF">FL622_01295</name>
</gene>
<evidence type="ECO:0000259" key="2">
    <source>
        <dbReference type="Pfam" id="PF09335"/>
    </source>
</evidence>
<dbReference type="AlphaFoldDB" id="A0A550JKY8"/>
<evidence type="ECO:0000256" key="1">
    <source>
        <dbReference type="SAM" id="Phobius"/>
    </source>
</evidence>
<dbReference type="InterPro" id="IPR051311">
    <property type="entry name" value="DedA_domain"/>
</dbReference>
<keyword evidence="4" id="KW-1185">Reference proteome</keyword>
<evidence type="ECO:0000313" key="3">
    <source>
        <dbReference type="EMBL" id="TRO83847.1"/>
    </source>
</evidence>
<feature type="transmembrane region" description="Helical" evidence="1">
    <location>
        <begin position="175"/>
        <end position="196"/>
    </location>
</feature>
<dbReference type="Proteomes" id="UP000317155">
    <property type="component" value="Unassembled WGS sequence"/>
</dbReference>
<dbReference type="InterPro" id="IPR032816">
    <property type="entry name" value="VTT_dom"/>
</dbReference>
<dbReference type="EMBL" id="VJVV01000001">
    <property type="protein sequence ID" value="TRO83847.1"/>
    <property type="molecule type" value="Genomic_DNA"/>
</dbReference>
<dbReference type="PANTHER" id="PTHR42709:SF11">
    <property type="entry name" value="DEDA FAMILY PROTEIN"/>
    <property type="match status" value="1"/>
</dbReference>
<dbReference type="Pfam" id="PF09335">
    <property type="entry name" value="VTT_dom"/>
    <property type="match status" value="1"/>
</dbReference>
<evidence type="ECO:0000313" key="4">
    <source>
        <dbReference type="Proteomes" id="UP000317155"/>
    </source>
</evidence>
<proteinExistence type="predicted"/>
<feature type="transmembrane region" description="Helical" evidence="1">
    <location>
        <begin position="140"/>
        <end position="163"/>
    </location>
</feature>
<sequence>MKMIRRLYDWVLHWAATPYGTLALFCLAFAESSFFPIPPDVLLLALCIATPRHSFRYALLTAVGSVLGGMLGYGIGHSLWGAVSDYFFRYVPGFTEAIFATVQELFVSYDFWAIFTAGFTPIPYKVFTIGAGVFEINFPVFVLASVIGRSLRFFLVAALIYRFGPAVRNFIEKYFNLLTLIFMVLLIGGFLVIKYVF</sequence>
<feature type="transmembrane region" description="Helical" evidence="1">
    <location>
        <begin position="55"/>
        <end position="76"/>
    </location>
</feature>
<reference evidence="3 4" key="1">
    <citation type="submission" date="2019-07" db="EMBL/GenBank/DDBJ databases">
        <title>Insights of Desulfuromonas acetexigens electromicrobiology.</title>
        <authorList>
            <person name="Katuri K."/>
            <person name="Sapireddy V."/>
            <person name="Shaw D.R."/>
            <person name="Saikaly P."/>
        </authorList>
    </citation>
    <scope>NUCLEOTIDE SEQUENCE [LARGE SCALE GENOMIC DNA]</scope>
    <source>
        <strain evidence="3 4">2873</strain>
    </source>
</reference>
<dbReference type="GO" id="GO:0005886">
    <property type="term" value="C:plasma membrane"/>
    <property type="evidence" value="ECO:0007669"/>
    <property type="project" value="TreeGrafter"/>
</dbReference>
<protein>
    <submittedName>
        <fullName evidence="3">DedA family protein</fullName>
    </submittedName>
</protein>
<organism evidence="3 4">
    <name type="scientific">Trichloromonas acetexigens</name>
    <dbReference type="NCBI Taxonomy" id="38815"/>
    <lineage>
        <taxon>Bacteria</taxon>
        <taxon>Pseudomonadati</taxon>
        <taxon>Thermodesulfobacteriota</taxon>
        <taxon>Desulfuromonadia</taxon>
        <taxon>Desulfuromonadales</taxon>
        <taxon>Trichloromonadaceae</taxon>
        <taxon>Trichloromonas</taxon>
    </lineage>
</organism>
<keyword evidence="1" id="KW-0472">Membrane</keyword>
<keyword evidence="1" id="KW-1133">Transmembrane helix</keyword>
<dbReference type="RefSeq" id="WP_092052640.1">
    <property type="nucleotide sequence ID" value="NZ_FOJJ01000001.1"/>
</dbReference>
<keyword evidence="1" id="KW-0812">Transmembrane</keyword>
<feature type="domain" description="VTT" evidence="2">
    <location>
        <begin position="37"/>
        <end position="161"/>
    </location>
</feature>
<comment type="caution">
    <text evidence="3">The sequence shown here is derived from an EMBL/GenBank/DDBJ whole genome shotgun (WGS) entry which is preliminary data.</text>
</comment>
<feature type="transmembrane region" description="Helical" evidence="1">
    <location>
        <begin position="97"/>
        <end position="120"/>
    </location>
</feature>
<dbReference type="PANTHER" id="PTHR42709">
    <property type="entry name" value="ALKALINE PHOSPHATASE LIKE PROTEIN"/>
    <property type="match status" value="1"/>
</dbReference>
<dbReference type="OrthoDB" id="9810270at2"/>
<accession>A0A550JKY8</accession>